<evidence type="ECO:0000256" key="8">
    <source>
        <dbReference type="SAM" id="SignalP"/>
    </source>
</evidence>
<sequence length="126" mass="13758">MQPIRLKERVTPMSNAIPLLLAGLMSLTLAAAPPAPMAADMHKAKGVSCVDCHGPAKVKTFVPAQVCLRCHGPAEDLVKKTAAVKPENPHDSPHWGPTMECNICHRQHEKPVNWCNHCHVYGFKVP</sequence>
<evidence type="ECO:0000256" key="5">
    <source>
        <dbReference type="ARBA" id="ARBA00022723"/>
    </source>
</evidence>
<dbReference type="Proteomes" id="UP001238179">
    <property type="component" value="Chromosome"/>
</dbReference>
<organism evidence="10 11">
    <name type="scientific">Mesoterricola silvestris</name>
    <dbReference type="NCBI Taxonomy" id="2927979"/>
    <lineage>
        <taxon>Bacteria</taxon>
        <taxon>Pseudomonadati</taxon>
        <taxon>Acidobacteriota</taxon>
        <taxon>Holophagae</taxon>
        <taxon>Holophagales</taxon>
        <taxon>Holophagaceae</taxon>
        <taxon>Mesoterricola</taxon>
    </lineage>
</organism>
<feature type="chain" id="PRO_5041283397" evidence="8">
    <location>
        <begin position="32"/>
        <end position="126"/>
    </location>
</feature>
<evidence type="ECO:0000256" key="1">
    <source>
        <dbReference type="ARBA" id="ARBA00001926"/>
    </source>
</evidence>
<dbReference type="Gene3D" id="1.10.1130.10">
    <property type="entry name" value="Flavocytochrome C3, Chain A"/>
    <property type="match status" value="1"/>
</dbReference>
<keyword evidence="7" id="KW-0408">Iron</keyword>
<feature type="signal peptide" evidence="8">
    <location>
        <begin position="1"/>
        <end position="31"/>
    </location>
</feature>
<evidence type="ECO:0000259" key="9">
    <source>
        <dbReference type="Pfam" id="PF14537"/>
    </source>
</evidence>
<comment type="subcellular location">
    <subcellularLocation>
        <location evidence="2">Cell envelope</location>
    </subcellularLocation>
</comment>
<dbReference type="KEGG" id="msil:METEAL_18710"/>
<dbReference type="AlphaFoldDB" id="A0AA48K9V1"/>
<dbReference type="InterPro" id="IPR036280">
    <property type="entry name" value="Multihaem_cyt_sf"/>
</dbReference>
<evidence type="ECO:0000256" key="6">
    <source>
        <dbReference type="ARBA" id="ARBA00022982"/>
    </source>
</evidence>
<feature type="domain" description="Tetrahaem cytochrome" evidence="9">
    <location>
        <begin position="41"/>
        <end position="119"/>
    </location>
</feature>
<keyword evidence="3" id="KW-0813">Transport</keyword>
<dbReference type="InterPro" id="IPR012286">
    <property type="entry name" value="Tetrahaem_cytochrome"/>
</dbReference>
<keyword evidence="6" id="KW-0249">Electron transport</keyword>
<dbReference type="SUPFAM" id="SSF48695">
    <property type="entry name" value="Multiheme cytochromes"/>
    <property type="match status" value="1"/>
</dbReference>
<gene>
    <name evidence="10" type="ORF">METEAL_18710</name>
</gene>
<dbReference type="EMBL" id="AP027080">
    <property type="protein sequence ID" value="BDU72697.1"/>
    <property type="molecule type" value="Genomic_DNA"/>
</dbReference>
<keyword evidence="11" id="KW-1185">Reference proteome</keyword>
<evidence type="ECO:0000256" key="2">
    <source>
        <dbReference type="ARBA" id="ARBA00004196"/>
    </source>
</evidence>
<comment type="cofactor">
    <cofactor evidence="1">
        <name>heme c</name>
        <dbReference type="ChEBI" id="CHEBI:61717"/>
    </cofactor>
</comment>
<dbReference type="GO" id="GO:0030313">
    <property type="term" value="C:cell envelope"/>
    <property type="evidence" value="ECO:0007669"/>
    <property type="project" value="UniProtKB-SubCell"/>
</dbReference>
<protein>
    <submittedName>
        <fullName evidence="10">Cytochrome c</fullName>
    </submittedName>
</protein>
<evidence type="ECO:0000256" key="7">
    <source>
        <dbReference type="ARBA" id="ARBA00023004"/>
    </source>
</evidence>
<dbReference type="GO" id="GO:0046872">
    <property type="term" value="F:metal ion binding"/>
    <property type="evidence" value="ECO:0007669"/>
    <property type="project" value="UniProtKB-KW"/>
</dbReference>
<proteinExistence type="predicted"/>
<keyword evidence="5" id="KW-0479">Metal-binding</keyword>
<keyword evidence="8" id="KW-0732">Signal</keyword>
<evidence type="ECO:0000313" key="11">
    <source>
        <dbReference type="Proteomes" id="UP001238179"/>
    </source>
</evidence>
<evidence type="ECO:0000313" key="10">
    <source>
        <dbReference type="EMBL" id="BDU72697.1"/>
    </source>
</evidence>
<keyword evidence="4" id="KW-0349">Heme</keyword>
<accession>A0AA48K9V1</accession>
<reference evidence="11" key="1">
    <citation type="journal article" date="2023" name="Int. J. Syst. Evol. Microbiol.">
        <title>Mesoterricola silvestris gen. nov., sp. nov., Mesoterricola sediminis sp. nov., Geothrix oryzae sp. nov., Geothrix edaphica sp. nov., Geothrix rubra sp. nov., and Geothrix limicola sp. nov., six novel members of Acidobacteriota isolated from soils.</title>
        <authorList>
            <person name="Itoh H."/>
            <person name="Sugisawa Y."/>
            <person name="Mise K."/>
            <person name="Xu Z."/>
            <person name="Kuniyasu M."/>
            <person name="Ushijima N."/>
            <person name="Kawano K."/>
            <person name="Kobayashi E."/>
            <person name="Shiratori Y."/>
            <person name="Masuda Y."/>
            <person name="Senoo K."/>
        </authorList>
    </citation>
    <scope>NUCLEOTIDE SEQUENCE [LARGE SCALE GENOMIC DNA]</scope>
    <source>
        <strain evidence="11">W79</strain>
    </source>
</reference>
<name>A0AA48K9V1_9BACT</name>
<evidence type="ECO:0000256" key="3">
    <source>
        <dbReference type="ARBA" id="ARBA00022448"/>
    </source>
</evidence>
<dbReference type="Pfam" id="PF14537">
    <property type="entry name" value="Cytochrom_c3_2"/>
    <property type="match status" value="1"/>
</dbReference>
<evidence type="ECO:0000256" key="4">
    <source>
        <dbReference type="ARBA" id="ARBA00022617"/>
    </source>
</evidence>